<feature type="repeat" description="WD" evidence="4">
    <location>
        <begin position="119"/>
        <end position="160"/>
    </location>
</feature>
<proteinExistence type="predicted"/>
<dbReference type="CDD" id="cd00200">
    <property type="entry name" value="WD40"/>
    <property type="match status" value="1"/>
</dbReference>
<dbReference type="InterPro" id="IPR019775">
    <property type="entry name" value="WD40_repeat_CS"/>
</dbReference>
<evidence type="ECO:0000256" key="2">
    <source>
        <dbReference type="ARBA" id="ARBA00022737"/>
    </source>
</evidence>
<keyword evidence="6" id="KW-1185">Reference proteome</keyword>
<dbReference type="InterPro" id="IPR051959">
    <property type="entry name" value="PAK1-Kinase_Regulator"/>
</dbReference>
<dbReference type="Gene3D" id="2.130.10.10">
    <property type="entry name" value="YVTN repeat-like/Quinoprotein amine dehydrogenase"/>
    <property type="match status" value="2"/>
</dbReference>
<dbReference type="InterPro" id="IPR015943">
    <property type="entry name" value="WD40/YVTN_repeat-like_dom_sf"/>
</dbReference>
<dbReference type="EMBL" id="BGPR01002918">
    <property type="protein sequence ID" value="GBM81028.1"/>
    <property type="molecule type" value="Genomic_DNA"/>
</dbReference>
<dbReference type="PANTHER" id="PTHR44675:SF1">
    <property type="entry name" value="P21-ACTIVATED PROTEIN KINASE-INTERACTING PROTEIN 1"/>
    <property type="match status" value="1"/>
</dbReference>
<dbReference type="PANTHER" id="PTHR44675">
    <property type="entry name" value="PAK1 INTERACTING PROTEIN 1"/>
    <property type="match status" value="1"/>
</dbReference>
<name>A0A4Y2IT24_ARAVE</name>
<dbReference type="SMART" id="SM00320">
    <property type="entry name" value="WD40"/>
    <property type="match status" value="6"/>
</dbReference>
<evidence type="ECO:0000256" key="4">
    <source>
        <dbReference type="PROSITE-ProRule" id="PRU00221"/>
    </source>
</evidence>
<dbReference type="GO" id="GO:0016301">
    <property type="term" value="F:kinase activity"/>
    <property type="evidence" value="ECO:0007669"/>
    <property type="project" value="UniProtKB-KW"/>
</dbReference>
<dbReference type="InterPro" id="IPR001680">
    <property type="entry name" value="WD40_rpt"/>
</dbReference>
<reference evidence="5 6" key="1">
    <citation type="journal article" date="2019" name="Sci. Rep.">
        <title>Orb-weaving spider Araneus ventricosus genome elucidates the spidroin gene catalogue.</title>
        <authorList>
            <person name="Kono N."/>
            <person name="Nakamura H."/>
            <person name="Ohtoshi R."/>
            <person name="Moran D.A.P."/>
            <person name="Shinohara A."/>
            <person name="Yoshida Y."/>
            <person name="Fujiwara M."/>
            <person name="Mori M."/>
            <person name="Tomita M."/>
            <person name="Arakawa K."/>
        </authorList>
    </citation>
    <scope>NUCLEOTIDE SEQUENCE [LARGE SCALE GENOMIC DNA]</scope>
</reference>
<dbReference type="Pfam" id="PF00400">
    <property type="entry name" value="WD40"/>
    <property type="match status" value="5"/>
</dbReference>
<dbReference type="OrthoDB" id="308449at2759"/>
<evidence type="ECO:0000313" key="6">
    <source>
        <dbReference type="Proteomes" id="UP000499080"/>
    </source>
</evidence>
<dbReference type="AlphaFoldDB" id="A0A4Y2IT24"/>
<dbReference type="PROSITE" id="PS50294">
    <property type="entry name" value="WD_REPEATS_REGION"/>
    <property type="match status" value="1"/>
</dbReference>
<feature type="repeat" description="WD" evidence="4">
    <location>
        <begin position="79"/>
        <end position="118"/>
    </location>
</feature>
<keyword evidence="5" id="KW-0418">Kinase</keyword>
<dbReference type="Proteomes" id="UP000499080">
    <property type="component" value="Unassembled WGS sequence"/>
</dbReference>
<protein>
    <submittedName>
        <fullName evidence="5">p21-activated protein kinase-interacting protein 1-like</fullName>
    </submittedName>
</protein>
<comment type="caution">
    <text evidence="5">The sequence shown here is derived from an EMBL/GenBank/DDBJ whole genome shotgun (WGS) entry which is preliminary data.</text>
</comment>
<dbReference type="InterPro" id="IPR036322">
    <property type="entry name" value="WD40_repeat_dom_sf"/>
</dbReference>
<comment type="function">
    <text evidence="3">Negatively regulates the PAK1 kinase. PAK1 is a member of the PAK kinase family, which has been shown to play a positive role in the regulation of signaling pathways involving MAPK8 and RELA. PAK1 exists as an inactive homodimer, which is activated by binding of small GTPases such as CDC42 to an N-terminal regulatory domain. PAK1IP1 also binds to the N-terminus of PAK1, and inhibits the specific activation of PAK1 by CDC42. May be involved in ribosomal large subunit assembly.</text>
</comment>
<dbReference type="SUPFAM" id="SSF50978">
    <property type="entry name" value="WD40 repeat-like"/>
    <property type="match status" value="1"/>
</dbReference>
<evidence type="ECO:0000256" key="1">
    <source>
        <dbReference type="ARBA" id="ARBA00022574"/>
    </source>
</evidence>
<keyword evidence="2" id="KW-0677">Repeat</keyword>
<keyword evidence="1 4" id="KW-0853">WD repeat</keyword>
<evidence type="ECO:0000313" key="5">
    <source>
        <dbReference type="EMBL" id="GBM81028.1"/>
    </source>
</evidence>
<organism evidence="5 6">
    <name type="scientific">Araneus ventricosus</name>
    <name type="common">Orbweaver spider</name>
    <name type="synonym">Epeira ventricosa</name>
    <dbReference type="NCBI Taxonomy" id="182803"/>
    <lineage>
        <taxon>Eukaryota</taxon>
        <taxon>Metazoa</taxon>
        <taxon>Ecdysozoa</taxon>
        <taxon>Arthropoda</taxon>
        <taxon>Chelicerata</taxon>
        <taxon>Arachnida</taxon>
        <taxon>Araneae</taxon>
        <taxon>Araneomorphae</taxon>
        <taxon>Entelegynae</taxon>
        <taxon>Araneoidea</taxon>
        <taxon>Araneidae</taxon>
        <taxon>Araneus</taxon>
    </lineage>
</organism>
<accession>A0A4Y2IT24</accession>
<gene>
    <name evidence="5" type="primary">pak1ip1</name>
    <name evidence="5" type="ORF">AVEN_218552_1</name>
</gene>
<dbReference type="PROSITE" id="PS50082">
    <property type="entry name" value="WD_REPEATS_2"/>
    <property type="match status" value="2"/>
</dbReference>
<dbReference type="PROSITE" id="PS00678">
    <property type="entry name" value="WD_REPEATS_1"/>
    <property type="match status" value="1"/>
</dbReference>
<keyword evidence="5" id="KW-0808">Transferase</keyword>
<sequence>MAEENTLLEIVIGTYEKYLLGYKLEMNQDQFVLKPSFTTEAHLQPVKCIASSEKFLASGSVDETIQLFNMKTRQEVGALLQHNGTITCLEFYDPYLLSCSEDSSICVWSTSNWQCIKTLLGHKGTINFLAVHPTGKMALSVGKDKSLRTWNLIKGRSAYVTNIKKIADIVRWSPDGSYFLVCSGNTIDIYSVEKASIVSTIDFQQRICDFTFLNDDLLAVGGESEFIRVYNIKSEEMCFELKAKTNRIKALKSVCISEETFLVSVSSDGCIKIWHVDLSEDEIKPRKVAKVKTQSRPTCMTVVMTS</sequence>
<evidence type="ECO:0000256" key="3">
    <source>
        <dbReference type="ARBA" id="ARBA00045213"/>
    </source>
</evidence>